<dbReference type="RefSeq" id="WP_277865519.1">
    <property type="nucleotide sequence ID" value="NZ_JAKKUT010000001.1"/>
</dbReference>
<dbReference type="NCBIfam" id="TIGR02664">
    <property type="entry name" value="nitr_red_assoc"/>
    <property type="match status" value="1"/>
</dbReference>
<dbReference type="Pfam" id="PF09655">
    <property type="entry name" value="Nitr_red_assoc"/>
    <property type="match status" value="1"/>
</dbReference>
<dbReference type="EMBL" id="JAKKUT010000001">
    <property type="protein sequence ID" value="MDG2989600.1"/>
    <property type="molecule type" value="Genomic_DNA"/>
</dbReference>
<evidence type="ECO:0000313" key="1">
    <source>
        <dbReference type="EMBL" id="MDG2989600.1"/>
    </source>
</evidence>
<protein>
    <submittedName>
        <fullName evidence="1">Nitrate reductase associated protein</fullName>
    </submittedName>
</protein>
<keyword evidence="2" id="KW-1185">Reference proteome</keyword>
<organism evidence="1 2">
    <name type="scientific">Candidatus Synechococcus calcipolaris G9</name>
    <dbReference type="NCBI Taxonomy" id="1497997"/>
    <lineage>
        <taxon>Bacteria</taxon>
        <taxon>Bacillati</taxon>
        <taxon>Cyanobacteriota</taxon>
        <taxon>Cyanophyceae</taxon>
        <taxon>Synechococcales</taxon>
        <taxon>Synechococcaceae</taxon>
        <taxon>Synechococcus</taxon>
    </lineage>
</organism>
<comment type="caution">
    <text evidence="1">The sequence shown here is derived from an EMBL/GenBank/DDBJ whole genome shotgun (WGS) entry which is preliminary data.</text>
</comment>
<accession>A0ABT6EXG3</accession>
<proteinExistence type="predicted"/>
<name>A0ABT6EXG3_9SYNE</name>
<dbReference type="Proteomes" id="UP001154265">
    <property type="component" value="Unassembled WGS sequence"/>
</dbReference>
<gene>
    <name evidence="1" type="ORF">L3556_01435</name>
</gene>
<evidence type="ECO:0000313" key="2">
    <source>
        <dbReference type="Proteomes" id="UP001154265"/>
    </source>
</evidence>
<sequence length="155" mass="17611">MFFQFEADFVDSLRCIPMMVRYKLDTCGVKLKLVHWHQLSQGQRQELVDMDCETPPEIDTYRTTLQTWVAQVSGSPADTLEVPHHPPWLTSNDIPASVLSQLDKTPGHFLTLDYWAALSPLQRFALIKLSRPGHENRNFRSALVEFGLLSSAAKA</sequence>
<reference evidence="1" key="1">
    <citation type="journal article" date="2022" name="Genome Biol. Evol.">
        <title>A New Gene Family Diagnostic for Intracellular Biomineralization of Amorphous Ca Carbonates by Cyanobacteria.</title>
        <authorList>
            <person name="Benzerara K."/>
            <person name="Duprat E."/>
            <person name="Bitard-Feildel T."/>
            <person name="Caumes G."/>
            <person name="Cassier-Chauvat C."/>
            <person name="Chauvat F."/>
            <person name="Dezi M."/>
            <person name="Diop S.I."/>
            <person name="Gaschignard G."/>
            <person name="Gorgen S."/>
            <person name="Gugger M."/>
            <person name="Lopez-Garcia P."/>
            <person name="Millet M."/>
            <person name="Skouri-Panet F."/>
            <person name="Moreira D."/>
            <person name="Callebaut I."/>
        </authorList>
    </citation>
    <scope>NUCLEOTIDE SEQUENCE</scope>
    <source>
        <strain evidence="1">G9</strain>
    </source>
</reference>
<dbReference type="InterPro" id="IPR013481">
    <property type="entry name" value="NarM"/>
</dbReference>
<reference evidence="1" key="2">
    <citation type="submission" date="2022-01" db="EMBL/GenBank/DDBJ databases">
        <authorList>
            <person name="Zivanovic Y."/>
            <person name="Moreira D."/>
            <person name="Lopez-Garcia P."/>
        </authorList>
    </citation>
    <scope>NUCLEOTIDE SEQUENCE</scope>
    <source>
        <strain evidence="1">G9</strain>
    </source>
</reference>